<dbReference type="Pfam" id="PF24568">
    <property type="entry name" value="CC_PcsB"/>
    <property type="match status" value="1"/>
</dbReference>
<keyword evidence="1 3" id="KW-0732">Signal</keyword>
<organism evidence="6">
    <name type="scientific">Tepidanaerobacter syntrophicus</name>
    <dbReference type="NCBI Taxonomy" id="224999"/>
    <lineage>
        <taxon>Bacteria</taxon>
        <taxon>Bacillati</taxon>
        <taxon>Bacillota</taxon>
        <taxon>Clostridia</taxon>
        <taxon>Thermosediminibacterales</taxon>
        <taxon>Tepidanaerobacteraceae</taxon>
        <taxon>Tepidanaerobacter</taxon>
    </lineage>
</organism>
<dbReference type="GO" id="GO:0004222">
    <property type="term" value="F:metalloendopeptidase activity"/>
    <property type="evidence" value="ECO:0007669"/>
    <property type="project" value="TreeGrafter"/>
</dbReference>
<evidence type="ECO:0000256" key="1">
    <source>
        <dbReference type="ARBA" id="ARBA00022729"/>
    </source>
</evidence>
<evidence type="ECO:0000313" key="7">
    <source>
        <dbReference type="Proteomes" id="UP000062160"/>
    </source>
</evidence>
<dbReference type="PANTHER" id="PTHR21666:SF270">
    <property type="entry name" value="MUREIN HYDROLASE ACTIVATOR ENVC"/>
    <property type="match status" value="1"/>
</dbReference>
<dbReference type="RefSeq" id="WP_059033296.1">
    <property type="nucleotide sequence ID" value="NZ_BSDN01000013.1"/>
</dbReference>
<keyword evidence="2" id="KW-0175">Coiled coil</keyword>
<reference evidence="6" key="1">
    <citation type="journal article" date="2016" name="Genome Announc.">
        <title>Draft Genome Sequence of the Syntrophic Lactate-Degrading Bacterium Tepidanaerobacter syntrophicus JLT.</title>
        <authorList>
            <person name="Matsuura N."/>
            <person name="Ohashi A."/>
            <person name="Tourlousse D.M."/>
            <person name="Sekiguchi Y."/>
        </authorList>
    </citation>
    <scope>NUCLEOTIDE SEQUENCE [LARGE SCALE GENOMIC DNA]</scope>
    <source>
        <strain evidence="6">JL</strain>
    </source>
</reference>
<dbReference type="Pfam" id="PF01551">
    <property type="entry name" value="Peptidase_M23"/>
    <property type="match status" value="1"/>
</dbReference>
<proteinExistence type="predicted"/>
<dbReference type="Gene3D" id="6.10.250.3150">
    <property type="match status" value="1"/>
</dbReference>
<feature type="coiled-coil region" evidence="2">
    <location>
        <begin position="154"/>
        <end position="237"/>
    </location>
</feature>
<keyword evidence="7" id="KW-1185">Reference proteome</keyword>
<dbReference type="Gene3D" id="2.70.70.10">
    <property type="entry name" value="Glucose Permease (Domain IIA)"/>
    <property type="match status" value="1"/>
</dbReference>
<evidence type="ECO:0000259" key="4">
    <source>
        <dbReference type="Pfam" id="PF01551"/>
    </source>
</evidence>
<keyword evidence="6" id="KW-0378">Hydrolase</keyword>
<dbReference type="InterPro" id="IPR016047">
    <property type="entry name" value="M23ase_b-sheet_dom"/>
</dbReference>
<protein>
    <submittedName>
        <fullName evidence="6">Murein DD-endopeptidase MepM and murein hydrolase activator NlpD</fullName>
    </submittedName>
</protein>
<evidence type="ECO:0000256" key="3">
    <source>
        <dbReference type="SAM" id="SignalP"/>
    </source>
</evidence>
<dbReference type="STRING" id="224999.GCA_001485475_01809"/>
<dbReference type="InterPro" id="IPR057309">
    <property type="entry name" value="PcsB_CC"/>
</dbReference>
<sequence>MGGKRKQKMLASVLLLAIALTVASPAAFGDINDLKKQQQNINNQIQNIRNSIKQVEDAKKDVSQELTSLEIKLSNAEKELSTVEAKLQETQTKLVNVTEELKQAEAKVAEQKDDLNTRMRALYKTGPVDYIEVILASSSFSDFLTRLDMVKRIIEADKNLLAEFKARQEEVEAKKAELEEQQRIIAQQRRDISSRRATIVAYRGERQRLMTELEKQKAEYERQEDQLLKDSENLRKQILAWESKNKKGFFGTGIFQWPVPSSTNITSEFGWRVHPILKTNRFHEGLDIAASTGSDVVAADDGEVIFAGSYGAYGNTIIVSHGGGISTQYSHLSRILVAEGKKVSKGDKIGLVGSTGWSTGPHLHFGVIKNGEVVNPLDWVK</sequence>
<accession>A0A0U9HG75</accession>
<dbReference type="Proteomes" id="UP000062160">
    <property type="component" value="Unassembled WGS sequence"/>
</dbReference>
<evidence type="ECO:0000256" key="2">
    <source>
        <dbReference type="SAM" id="Coils"/>
    </source>
</evidence>
<dbReference type="SUPFAM" id="SSF51261">
    <property type="entry name" value="Duplicated hybrid motif"/>
    <property type="match status" value="1"/>
</dbReference>
<feature type="domain" description="M23ase beta-sheet core" evidence="4">
    <location>
        <begin position="281"/>
        <end position="376"/>
    </location>
</feature>
<evidence type="ECO:0000313" key="6">
    <source>
        <dbReference type="EMBL" id="GAQ25774.1"/>
    </source>
</evidence>
<feature type="domain" description="Peptidoglycan hydrolase PcsB coiled-coil" evidence="5">
    <location>
        <begin position="102"/>
        <end position="174"/>
    </location>
</feature>
<gene>
    <name evidence="6" type="ORF">TSYNT_920</name>
</gene>
<dbReference type="AlphaFoldDB" id="A0A0U9HG75"/>
<feature type="chain" id="PRO_5006864910" evidence="3">
    <location>
        <begin position="30"/>
        <end position="381"/>
    </location>
</feature>
<dbReference type="CDD" id="cd12797">
    <property type="entry name" value="M23_peptidase"/>
    <property type="match status" value="1"/>
</dbReference>
<dbReference type="EMBL" id="DF977003">
    <property type="protein sequence ID" value="GAQ25774.1"/>
    <property type="molecule type" value="Genomic_DNA"/>
</dbReference>
<dbReference type="OrthoDB" id="9809488at2"/>
<dbReference type="FunFam" id="2.70.70.10:FF:000006">
    <property type="entry name" value="M23 family peptidase"/>
    <property type="match status" value="1"/>
</dbReference>
<name>A0A0U9HG75_9FIRM</name>
<dbReference type="InterPro" id="IPR050570">
    <property type="entry name" value="Cell_wall_metabolism_enzyme"/>
</dbReference>
<feature type="coiled-coil region" evidence="2">
    <location>
        <begin position="31"/>
        <end position="121"/>
    </location>
</feature>
<dbReference type="InterPro" id="IPR011055">
    <property type="entry name" value="Dup_hybrid_motif"/>
</dbReference>
<evidence type="ECO:0000259" key="5">
    <source>
        <dbReference type="Pfam" id="PF24568"/>
    </source>
</evidence>
<feature type="signal peptide" evidence="3">
    <location>
        <begin position="1"/>
        <end position="29"/>
    </location>
</feature>
<dbReference type="PANTHER" id="PTHR21666">
    <property type="entry name" value="PEPTIDASE-RELATED"/>
    <property type="match status" value="1"/>
</dbReference>